<dbReference type="InterPro" id="IPR001343">
    <property type="entry name" value="Hemolysn_Ca-bd"/>
</dbReference>
<keyword evidence="2" id="KW-0964">Secreted</keyword>
<feature type="compositionally biased region" description="Basic and acidic residues" evidence="3">
    <location>
        <begin position="169"/>
        <end position="184"/>
    </location>
</feature>
<dbReference type="InterPro" id="IPR050557">
    <property type="entry name" value="RTX_toxin/Mannuronan_C5-epim"/>
</dbReference>
<evidence type="ECO:0000256" key="2">
    <source>
        <dbReference type="ARBA" id="ARBA00022525"/>
    </source>
</evidence>
<organism evidence="5 6">
    <name type="scientific">Methylobacterium radiotolerans</name>
    <dbReference type="NCBI Taxonomy" id="31998"/>
    <lineage>
        <taxon>Bacteria</taxon>
        <taxon>Pseudomonadati</taxon>
        <taxon>Pseudomonadota</taxon>
        <taxon>Alphaproteobacteria</taxon>
        <taxon>Hyphomicrobiales</taxon>
        <taxon>Methylobacteriaceae</taxon>
        <taxon>Methylobacterium</taxon>
    </lineage>
</organism>
<dbReference type="Pfam" id="PF00353">
    <property type="entry name" value="HemolysinCabind"/>
    <property type="match status" value="5"/>
</dbReference>
<feature type="domain" description="Cadherin-like" evidence="4">
    <location>
        <begin position="258"/>
        <end position="347"/>
    </location>
</feature>
<proteinExistence type="predicted"/>
<feature type="region of interest" description="Disordered" evidence="3">
    <location>
        <begin position="89"/>
        <end position="253"/>
    </location>
</feature>
<name>A0ABU7TH74_9HYPH</name>
<dbReference type="PROSITE" id="PS00330">
    <property type="entry name" value="HEMOLYSIN_CALCIUM"/>
    <property type="match status" value="4"/>
</dbReference>
<evidence type="ECO:0000256" key="1">
    <source>
        <dbReference type="ARBA" id="ARBA00004613"/>
    </source>
</evidence>
<accession>A0ABU7TH74</accession>
<dbReference type="InterPro" id="IPR041690">
    <property type="entry name" value="Cadherin_5"/>
</dbReference>
<gene>
    <name evidence="5" type="ORF">MRSR164_24565</name>
</gene>
<dbReference type="EMBL" id="MLBY01000006">
    <property type="protein sequence ID" value="MEE7459828.1"/>
    <property type="molecule type" value="Genomic_DNA"/>
</dbReference>
<evidence type="ECO:0000259" key="4">
    <source>
        <dbReference type="Pfam" id="PF17892"/>
    </source>
</evidence>
<dbReference type="PANTHER" id="PTHR38340">
    <property type="entry name" value="S-LAYER PROTEIN"/>
    <property type="match status" value="1"/>
</dbReference>
<dbReference type="Pfam" id="PF17892">
    <property type="entry name" value="Cadherin_5"/>
    <property type="match status" value="1"/>
</dbReference>
<feature type="region of interest" description="Disordered" evidence="3">
    <location>
        <begin position="455"/>
        <end position="519"/>
    </location>
</feature>
<dbReference type="InterPro" id="IPR011049">
    <property type="entry name" value="Serralysin-like_metalloprot_C"/>
</dbReference>
<feature type="compositionally biased region" description="Basic and acidic residues" evidence="3">
    <location>
        <begin position="455"/>
        <end position="479"/>
    </location>
</feature>
<dbReference type="PANTHER" id="PTHR38340:SF1">
    <property type="entry name" value="S-LAYER PROTEIN"/>
    <property type="match status" value="1"/>
</dbReference>
<evidence type="ECO:0000313" key="6">
    <source>
        <dbReference type="Proteomes" id="UP001349262"/>
    </source>
</evidence>
<feature type="region of interest" description="Disordered" evidence="3">
    <location>
        <begin position="1"/>
        <end position="27"/>
    </location>
</feature>
<feature type="compositionally biased region" description="Gly residues" evidence="3">
    <location>
        <begin position="155"/>
        <end position="168"/>
    </location>
</feature>
<dbReference type="PRINTS" id="PR00313">
    <property type="entry name" value="CABNDNGRPT"/>
</dbReference>
<protein>
    <submittedName>
        <fullName evidence="5">Hemolysin</fullName>
    </submittedName>
</protein>
<dbReference type="Gene3D" id="2.150.10.10">
    <property type="entry name" value="Serralysin-like metalloprotease, C-terminal"/>
    <property type="match status" value="3"/>
</dbReference>
<dbReference type="InterPro" id="IPR018511">
    <property type="entry name" value="Hemolysin-typ_Ca-bd_CS"/>
</dbReference>
<dbReference type="Proteomes" id="UP001349262">
    <property type="component" value="Unassembled WGS sequence"/>
</dbReference>
<feature type="compositionally biased region" description="Basic and acidic residues" evidence="3">
    <location>
        <begin position="12"/>
        <end position="27"/>
    </location>
</feature>
<comment type="caution">
    <text evidence="5">The sequence shown here is derived from an EMBL/GenBank/DDBJ whole genome shotgun (WGS) entry which is preliminary data.</text>
</comment>
<evidence type="ECO:0000313" key="5">
    <source>
        <dbReference type="EMBL" id="MEE7459828.1"/>
    </source>
</evidence>
<reference evidence="5 6" key="1">
    <citation type="journal article" date="2012" name="Genet. Mol. Biol.">
        <title>Analysis of 16S rRNA and mxaF genes revealing insights into Methylobacterium niche-specific plant association.</title>
        <authorList>
            <person name="Dourado M.N."/>
            <person name="Andreote F.D."/>
            <person name="Dini-Andreote F."/>
            <person name="Conti R."/>
            <person name="Araujo J.M."/>
            <person name="Araujo W.L."/>
        </authorList>
    </citation>
    <scope>NUCLEOTIDE SEQUENCE [LARGE SCALE GENOMIC DNA]</scope>
    <source>
        <strain evidence="5 6">SR1.6/4</strain>
    </source>
</reference>
<feature type="compositionally biased region" description="Low complexity" evidence="3">
    <location>
        <begin position="186"/>
        <end position="196"/>
    </location>
</feature>
<dbReference type="SUPFAM" id="SSF51120">
    <property type="entry name" value="beta-Roll"/>
    <property type="match status" value="3"/>
</dbReference>
<feature type="compositionally biased region" description="Basic and acidic residues" evidence="3">
    <location>
        <begin position="124"/>
        <end position="134"/>
    </location>
</feature>
<sequence>MTIEIKGTKPGNDAHDGAERYVSRSAERRSGTPYYAALAVAAVAAYLKSLFLPRSSAAAELDPDAVAVRPAALSLVPVEALDEAPAKAAEPLKPLKEPPSTASPSGLSLFDEGHELLSHGLRFAKPDPRPDLGDFKASPVIPQPINDNGGTLAPGSGGRGGGQPGGGGRPRDTARPEPDPREPDDAAQPAPQPVGHETGGKPEEGPTGQGGPNPQATGASQEVDQIPPGSAPAASDPRPGGPATPPRDRDNGTAELRNRAPVVNGPVQLGSVAGCSLLAIALSDLLRGATDPDGDVLAVWDVKVSSGTVTPDGSGWLFDADGPGPVTITYVVTDGEFSVGGTAHLTVLDRTEITGSAGDDLILGTLCADDIAAGEGDDNVDARAGDDLIEAGGGSDHVVAGDGGDTVLGGAGDDVVFAGAGADVVSGGAGHDRLFGEAGDDLLFGEAGDDLLDGGDGRDILDGGEGDDHLLGGGGDDRVYGAAGDDDLSGGTGADVLSGEAGDDKLEGGEGADLLSDGTGRDVVSGGAGDDVIVLVLDGADDEVDGGSGRDTLDLSASTVDLVVDLMNERVSAQSGGIDRIASIEAIISGSGNDRFVVGDRDLVLTGGAGDDVFAFAGHAEGRDDTRVVQITDFSVGDYINLIRYALFEEEADAGRSLAEALQGGGDAPTGLQYRFDRLDGVNRTVVSADLDDDALYETTVVLDGEHALRFTTAPLHESPTLHT</sequence>
<keyword evidence="6" id="KW-1185">Reference proteome</keyword>
<evidence type="ECO:0000256" key="3">
    <source>
        <dbReference type="SAM" id="MobiDB-lite"/>
    </source>
</evidence>
<comment type="subcellular location">
    <subcellularLocation>
        <location evidence="1">Secreted</location>
    </subcellularLocation>
</comment>